<keyword evidence="3" id="KW-1185">Reference proteome</keyword>
<dbReference type="EMBL" id="CP053452">
    <property type="protein sequence ID" value="QJW95512.1"/>
    <property type="molecule type" value="Genomic_DNA"/>
</dbReference>
<name>A0A6M5YR90_9BACT</name>
<sequence>MYPNGGAQKRTPPRRPDSHVGRVCARYGATESAGRMRLPFARGRISIKLHGSPAAGALR</sequence>
<organism evidence="2 3">
    <name type="scientific">Frigoriglobus tundricola</name>
    <dbReference type="NCBI Taxonomy" id="2774151"/>
    <lineage>
        <taxon>Bacteria</taxon>
        <taxon>Pseudomonadati</taxon>
        <taxon>Planctomycetota</taxon>
        <taxon>Planctomycetia</taxon>
        <taxon>Gemmatales</taxon>
        <taxon>Gemmataceae</taxon>
        <taxon>Frigoriglobus</taxon>
    </lineage>
</organism>
<dbReference type="Proteomes" id="UP000503447">
    <property type="component" value="Chromosome"/>
</dbReference>
<dbReference type="AlphaFoldDB" id="A0A6M5YR90"/>
<accession>A0A6M5YR90</accession>
<reference evidence="3" key="1">
    <citation type="submission" date="2020-05" db="EMBL/GenBank/DDBJ databases">
        <title>Frigoriglobus tundricola gen. nov., sp. nov., a psychrotolerant cellulolytic planctomycete of the family Gemmataceae with two divergent copies of 16S rRNA gene.</title>
        <authorList>
            <person name="Kulichevskaya I.S."/>
            <person name="Ivanova A.A."/>
            <person name="Naumoff D.G."/>
            <person name="Beletsky A.V."/>
            <person name="Rijpstra W.I.C."/>
            <person name="Sinninghe Damste J.S."/>
            <person name="Mardanov A.V."/>
            <person name="Ravin N.V."/>
            <person name="Dedysh S.N."/>
        </authorList>
    </citation>
    <scope>NUCLEOTIDE SEQUENCE [LARGE SCALE GENOMIC DNA]</scope>
    <source>
        <strain evidence="3">PL17</strain>
    </source>
</reference>
<dbReference type="KEGG" id="ftj:FTUN_3061"/>
<proteinExistence type="predicted"/>
<evidence type="ECO:0000256" key="1">
    <source>
        <dbReference type="SAM" id="MobiDB-lite"/>
    </source>
</evidence>
<evidence type="ECO:0000313" key="3">
    <source>
        <dbReference type="Proteomes" id="UP000503447"/>
    </source>
</evidence>
<gene>
    <name evidence="2" type="ORF">FTUN_3061</name>
</gene>
<protein>
    <submittedName>
        <fullName evidence="2">Uncharacterized protein</fullName>
    </submittedName>
</protein>
<feature type="region of interest" description="Disordered" evidence="1">
    <location>
        <begin position="1"/>
        <end position="20"/>
    </location>
</feature>
<evidence type="ECO:0000313" key="2">
    <source>
        <dbReference type="EMBL" id="QJW95512.1"/>
    </source>
</evidence>